<sequence>MDLSLSGGQLPLASYFSRGSQSKTSKAKRNSERVTDPGDSPPPRKKGKGSSERRPGHNKESGSQAQGTTCKQLSGQGGSKLPEQGSTDIGESSAVNKAPGPVDRRGVLSRAQTSADHQKDKDTGESLLPTPPATNPRSRMVDTSRAVPGPASRSPVAPLSSVGQDLKETYAPMTPKTPSPHRRPAEKHAAPAPTLNQTQGDGTLSPRRTQTTPNKSHSSSERFALPNPINTPVRTPFRSPATMRRSDKRDGGYMHPPSSPCSRDIVPSSQTQELTLSKGTDFTDLSPSTPSRPSLAHHSIFFDRDGNEVIATSQSQELELSPFVMTPSRIHPASHDEVVPTSQASEEELQMWTPTRKRGPWLALSGVVDKAGSFPWTDSPRPSRNFGAGEEKESRAESVAQEPPWCPSEDRPRYETPILNTNPTSLEDGEQASIPEPPVSNARASYGIDSQLMSSPLCPPAILGVSFDESSAGESISTSAMPTQLREFRNMFQSVPDCIEDDEEIDRTSPSNHTTSAAAAAAPPKQGHPPPVTGNDSESETEPESDDAPHNPIGVNGPVVVGVSTGSSVENPIAVVAPPAAGAPRYCYMLSPTEGETLPSSRIVDDVPEHMAIDDSEVAEDWIPGIDAGASFLGSSQGSSLPPDATEFLAMFSQPASP</sequence>
<feature type="compositionally biased region" description="Basic and acidic residues" evidence="1">
    <location>
        <begin position="49"/>
        <end position="60"/>
    </location>
</feature>
<feature type="region of interest" description="Disordered" evidence="1">
    <location>
        <begin position="277"/>
        <end position="296"/>
    </location>
</feature>
<reference evidence="2 3" key="1">
    <citation type="submission" date="2017-04" db="EMBL/GenBank/DDBJ databases">
        <title>Genome Sequence of the Model Brown-Rot Fungus Postia placenta SB12.</title>
        <authorList>
            <consortium name="DOE Joint Genome Institute"/>
            <person name="Gaskell J."/>
            <person name="Kersten P."/>
            <person name="Larrondo L.F."/>
            <person name="Canessa P."/>
            <person name="Martinez D."/>
            <person name="Hibbett D."/>
            <person name="Schmoll M."/>
            <person name="Kubicek C.P."/>
            <person name="Martinez A.T."/>
            <person name="Yadav J."/>
            <person name="Master E."/>
            <person name="Magnuson J.K."/>
            <person name="James T."/>
            <person name="Yaver D."/>
            <person name="Berka R."/>
            <person name="Labutti K."/>
            <person name="Lipzen A."/>
            <person name="Aerts A."/>
            <person name="Barry K."/>
            <person name="Henrissat B."/>
            <person name="Blanchette R."/>
            <person name="Grigoriev I."/>
            <person name="Cullen D."/>
        </authorList>
    </citation>
    <scope>NUCLEOTIDE SEQUENCE [LARGE SCALE GENOMIC DNA]</scope>
    <source>
        <strain evidence="2 3">MAD-698-R-SB12</strain>
    </source>
</reference>
<evidence type="ECO:0000256" key="1">
    <source>
        <dbReference type="SAM" id="MobiDB-lite"/>
    </source>
</evidence>
<feature type="region of interest" description="Disordered" evidence="1">
    <location>
        <begin position="333"/>
        <end position="353"/>
    </location>
</feature>
<dbReference type="EMBL" id="KZ110602">
    <property type="protein sequence ID" value="OSX59284.1"/>
    <property type="molecule type" value="Genomic_DNA"/>
</dbReference>
<feature type="compositionally biased region" description="Polar residues" evidence="1">
    <location>
        <begin position="277"/>
        <end position="292"/>
    </location>
</feature>
<name>A0A1X6MSB5_9APHY</name>
<evidence type="ECO:0000313" key="2">
    <source>
        <dbReference type="EMBL" id="OSX59284.1"/>
    </source>
</evidence>
<keyword evidence="3" id="KW-1185">Reference proteome</keyword>
<organism evidence="2 3">
    <name type="scientific">Postia placenta MAD-698-R-SB12</name>
    <dbReference type="NCBI Taxonomy" id="670580"/>
    <lineage>
        <taxon>Eukaryota</taxon>
        <taxon>Fungi</taxon>
        <taxon>Dikarya</taxon>
        <taxon>Basidiomycota</taxon>
        <taxon>Agaricomycotina</taxon>
        <taxon>Agaricomycetes</taxon>
        <taxon>Polyporales</taxon>
        <taxon>Adustoporiaceae</taxon>
        <taxon>Rhodonia</taxon>
    </lineage>
</organism>
<dbReference type="AlphaFoldDB" id="A0A1X6MSB5"/>
<feature type="region of interest" description="Disordered" evidence="1">
    <location>
        <begin position="1"/>
        <end position="272"/>
    </location>
</feature>
<dbReference type="OrthoDB" id="2804010at2759"/>
<dbReference type="RefSeq" id="XP_024336078.1">
    <property type="nucleotide sequence ID" value="XM_024477095.1"/>
</dbReference>
<feature type="compositionally biased region" description="Polar residues" evidence="1">
    <location>
        <begin position="84"/>
        <end position="95"/>
    </location>
</feature>
<evidence type="ECO:0000313" key="3">
    <source>
        <dbReference type="Proteomes" id="UP000194127"/>
    </source>
</evidence>
<feature type="compositionally biased region" description="Polar residues" evidence="1">
    <location>
        <begin position="194"/>
        <end position="217"/>
    </location>
</feature>
<gene>
    <name evidence="2" type="ORF">POSPLADRAFT_1035616</name>
</gene>
<feature type="compositionally biased region" description="Polar residues" evidence="1">
    <location>
        <begin position="61"/>
        <end position="74"/>
    </location>
</feature>
<dbReference type="GeneID" id="36322045"/>
<feature type="region of interest" description="Disordered" evidence="1">
    <location>
        <begin position="371"/>
        <end position="443"/>
    </location>
</feature>
<proteinExistence type="predicted"/>
<protein>
    <submittedName>
        <fullName evidence="2">Uncharacterized protein</fullName>
    </submittedName>
</protein>
<dbReference type="Proteomes" id="UP000194127">
    <property type="component" value="Unassembled WGS sequence"/>
</dbReference>
<accession>A0A1X6MSB5</accession>
<feature type="compositionally biased region" description="Acidic residues" evidence="1">
    <location>
        <begin position="537"/>
        <end position="546"/>
    </location>
</feature>
<feature type="region of interest" description="Disordered" evidence="1">
    <location>
        <begin position="503"/>
        <end position="559"/>
    </location>
</feature>